<dbReference type="Proteomes" id="UP000286908">
    <property type="component" value="Unassembled WGS sequence"/>
</dbReference>
<organism evidence="1 2">
    <name type="scientific">Morganella morganii</name>
    <name type="common">Proteus morganii</name>
    <dbReference type="NCBI Taxonomy" id="582"/>
    <lineage>
        <taxon>Bacteria</taxon>
        <taxon>Pseudomonadati</taxon>
        <taxon>Pseudomonadota</taxon>
        <taxon>Gammaproteobacteria</taxon>
        <taxon>Enterobacterales</taxon>
        <taxon>Morganellaceae</taxon>
        <taxon>Morganella</taxon>
    </lineage>
</organism>
<dbReference type="EMBL" id="NRQY01000001">
    <property type="protein sequence ID" value="RUT66366.1"/>
    <property type="molecule type" value="Genomic_DNA"/>
</dbReference>
<sequence>MNNTQLKEAACDDLTYAKSTLSLIINNDVPFDTHAFNTVEGVVEQIDRALKNVASISTEQADTRNEDCKVFSGLDLESLLNSVLGTLVAIENISVIFESNSLKVNATALIELIASVKMNMESICKHIAARS</sequence>
<comment type="caution">
    <text evidence="1">The sequence shown here is derived from an EMBL/GenBank/DDBJ whole genome shotgun (WGS) entry which is preliminary data.</text>
</comment>
<evidence type="ECO:0000313" key="2">
    <source>
        <dbReference type="Proteomes" id="UP000286908"/>
    </source>
</evidence>
<name>A0A433ZW81_MORMO</name>
<reference evidence="1 2" key="1">
    <citation type="submission" date="2017-08" db="EMBL/GenBank/DDBJ databases">
        <title>Draft genome sequence of pheromone producing symbiont Morganella morganii, of the female New Zealand grass grub Costelytra giveni.</title>
        <authorList>
            <person name="Laugraud A."/>
            <person name="Young S.D."/>
            <person name="Hurst M.H."/>
        </authorList>
    </citation>
    <scope>NUCLEOTIDE SEQUENCE [LARGE SCALE GENOMIC DNA]</scope>
    <source>
        <strain evidence="1 2">MMsCG</strain>
    </source>
</reference>
<protein>
    <submittedName>
        <fullName evidence="1">Uncharacterized protein</fullName>
    </submittedName>
</protein>
<dbReference type="AlphaFoldDB" id="A0A433ZW81"/>
<dbReference type="OrthoDB" id="6460496at2"/>
<accession>A0A433ZW81</accession>
<gene>
    <name evidence="1" type="ORF">CKG00_08140</name>
</gene>
<proteinExistence type="predicted"/>
<evidence type="ECO:0000313" key="1">
    <source>
        <dbReference type="EMBL" id="RUT66366.1"/>
    </source>
</evidence>